<dbReference type="AlphaFoldDB" id="H2ZZ42"/>
<name>H2ZZ42_LATCH</name>
<dbReference type="Ensembl" id="ENSLACT00000002685.1">
    <property type="protein sequence ID" value="ENSLACP00000002663.1"/>
    <property type="gene ID" value="ENSLACG00000002384.1"/>
</dbReference>
<evidence type="ECO:0000259" key="1">
    <source>
        <dbReference type="Pfam" id="PF14291"/>
    </source>
</evidence>
<reference evidence="2" key="2">
    <citation type="submission" date="2025-08" db="UniProtKB">
        <authorList>
            <consortium name="Ensembl"/>
        </authorList>
    </citation>
    <scope>IDENTIFICATION</scope>
</reference>
<proteinExistence type="predicted"/>
<dbReference type="PANTHER" id="PTHR45749:SF21">
    <property type="entry name" value="DUF4371 DOMAIN-CONTAINING PROTEIN"/>
    <property type="match status" value="1"/>
</dbReference>
<reference evidence="2" key="3">
    <citation type="submission" date="2025-09" db="UniProtKB">
        <authorList>
            <consortium name="Ensembl"/>
        </authorList>
    </citation>
    <scope>IDENTIFICATION</scope>
</reference>
<dbReference type="InParanoid" id="H2ZZ42"/>
<protein>
    <recommendedName>
        <fullName evidence="1">DUF4371 domain-containing protein</fullName>
    </recommendedName>
</protein>
<reference evidence="3" key="1">
    <citation type="submission" date="2011-08" db="EMBL/GenBank/DDBJ databases">
        <title>The draft genome of Latimeria chalumnae.</title>
        <authorList>
            <person name="Di Palma F."/>
            <person name="Alfoldi J."/>
            <person name="Johnson J."/>
            <person name="Berlin A."/>
            <person name="Gnerre S."/>
            <person name="Jaffe D."/>
            <person name="MacCallum I."/>
            <person name="Young S."/>
            <person name="Walker B.J."/>
            <person name="Lander E."/>
            <person name="Lindblad-Toh K."/>
        </authorList>
    </citation>
    <scope>NUCLEOTIDE SEQUENCE [LARGE SCALE GENOMIC DNA]</scope>
    <source>
        <strain evidence="3">Wild caught</strain>
    </source>
</reference>
<dbReference type="PANTHER" id="PTHR45749">
    <property type="match status" value="1"/>
</dbReference>
<dbReference type="Pfam" id="PF14291">
    <property type="entry name" value="DUF4371"/>
    <property type="match status" value="1"/>
</dbReference>
<feature type="domain" description="DUF4371" evidence="1">
    <location>
        <begin position="75"/>
        <end position="196"/>
    </location>
</feature>
<dbReference type="STRING" id="7897.ENSLACP00000002663"/>
<dbReference type="Proteomes" id="UP000008672">
    <property type="component" value="Unassembled WGS sequence"/>
</dbReference>
<sequence length="314" mass="35559">MFLEYSKQADAVFCFPCRHFSSGSKDPAFTENGVKDWKNLKKKLQKHSESSTHKQCFERWHLFKQSKKVGSVLSQLSNSHKMVVHENREYAAKVTSLLLYLATKGIALRGHDERQESTNRGNFLELCDLFARYDEAFAKKLSGSFNLTGHATQNELLEIAADIVKSNIIEKIQENVFFTILVDEACSFKQEQMTVWIANIPIVAQCYDGAAVMTGHVNGVQQKMLQDYPTGWACRWKNVTAVKNSMRALLNSLSELSEPPYRRFIEASGLLQNVRKIEFCVCLIVFDSVLSIIHVAHKALQAQDTTLSQVSDVL</sequence>
<dbReference type="OMA" id="WIANIPI"/>
<evidence type="ECO:0000313" key="2">
    <source>
        <dbReference type="Ensembl" id="ENSLACP00000002663.1"/>
    </source>
</evidence>
<organism evidence="2 3">
    <name type="scientific">Latimeria chalumnae</name>
    <name type="common">Coelacanth</name>
    <dbReference type="NCBI Taxonomy" id="7897"/>
    <lineage>
        <taxon>Eukaryota</taxon>
        <taxon>Metazoa</taxon>
        <taxon>Chordata</taxon>
        <taxon>Craniata</taxon>
        <taxon>Vertebrata</taxon>
        <taxon>Euteleostomi</taxon>
        <taxon>Coelacanthiformes</taxon>
        <taxon>Coelacanthidae</taxon>
        <taxon>Latimeria</taxon>
    </lineage>
</organism>
<dbReference type="InterPro" id="IPR025398">
    <property type="entry name" value="DUF4371"/>
</dbReference>
<dbReference type="HOGENOM" id="CLU_887217_0_0_1"/>
<dbReference type="EMBL" id="AFYH01256529">
    <property type="status" value="NOT_ANNOTATED_CDS"/>
    <property type="molecule type" value="Genomic_DNA"/>
</dbReference>
<keyword evidence="3" id="KW-1185">Reference proteome</keyword>
<evidence type="ECO:0000313" key="3">
    <source>
        <dbReference type="Proteomes" id="UP000008672"/>
    </source>
</evidence>
<dbReference type="eggNOG" id="ENOG502QPQD">
    <property type="taxonomic scope" value="Eukaryota"/>
</dbReference>
<accession>H2ZZ42</accession>
<dbReference type="GeneTree" id="ENSGT00940000162068"/>